<evidence type="ECO:0000313" key="2">
    <source>
        <dbReference type="Proteomes" id="UP000287651"/>
    </source>
</evidence>
<dbReference type="AlphaFoldDB" id="A0A426Y5Y1"/>
<name>A0A426Y5Y1_ENSVE</name>
<sequence length="130" mass="14348">MPHLPVACMDTISGEFLVTLTSINAFVATPNAMEMLPQWLLLRRLYRALPPFGVRREPFWREPSGDVGLPTPFNPSNPSGVGTARCVCEVAEPILIPSTGTSSPTLTRTNVLHELPSSISFFLRRCKKKP</sequence>
<protein>
    <submittedName>
        <fullName evidence="1">Uncharacterized protein</fullName>
    </submittedName>
</protein>
<reference evidence="1 2" key="1">
    <citation type="journal article" date="2014" name="Agronomy (Basel)">
        <title>A Draft Genome Sequence for Ensete ventricosum, the Drought-Tolerant Tree Against Hunger.</title>
        <authorList>
            <person name="Harrison J."/>
            <person name="Moore K.A."/>
            <person name="Paszkiewicz K."/>
            <person name="Jones T."/>
            <person name="Grant M."/>
            <person name="Ambacheew D."/>
            <person name="Muzemil S."/>
            <person name="Studholme D.J."/>
        </authorList>
    </citation>
    <scope>NUCLEOTIDE SEQUENCE [LARGE SCALE GENOMIC DNA]</scope>
</reference>
<proteinExistence type="predicted"/>
<organism evidence="1 2">
    <name type="scientific">Ensete ventricosum</name>
    <name type="common">Abyssinian banana</name>
    <name type="synonym">Musa ensete</name>
    <dbReference type="NCBI Taxonomy" id="4639"/>
    <lineage>
        <taxon>Eukaryota</taxon>
        <taxon>Viridiplantae</taxon>
        <taxon>Streptophyta</taxon>
        <taxon>Embryophyta</taxon>
        <taxon>Tracheophyta</taxon>
        <taxon>Spermatophyta</taxon>
        <taxon>Magnoliopsida</taxon>
        <taxon>Liliopsida</taxon>
        <taxon>Zingiberales</taxon>
        <taxon>Musaceae</taxon>
        <taxon>Ensete</taxon>
    </lineage>
</organism>
<gene>
    <name evidence="1" type="ORF">B296_00051111</name>
</gene>
<accession>A0A426Y5Y1</accession>
<comment type="caution">
    <text evidence="1">The sequence shown here is derived from an EMBL/GenBank/DDBJ whole genome shotgun (WGS) entry which is preliminary data.</text>
</comment>
<dbReference type="EMBL" id="AMZH03014716">
    <property type="protein sequence ID" value="RRT47169.1"/>
    <property type="molecule type" value="Genomic_DNA"/>
</dbReference>
<evidence type="ECO:0000313" key="1">
    <source>
        <dbReference type="EMBL" id="RRT47169.1"/>
    </source>
</evidence>
<dbReference type="Proteomes" id="UP000287651">
    <property type="component" value="Unassembled WGS sequence"/>
</dbReference>